<reference evidence="6" key="1">
    <citation type="journal article" date="2017" name="Nat. Commun.">
        <title>The asparagus genome sheds light on the origin and evolution of a young Y chromosome.</title>
        <authorList>
            <person name="Harkess A."/>
            <person name="Zhou J."/>
            <person name="Xu C."/>
            <person name="Bowers J.E."/>
            <person name="Van der Hulst R."/>
            <person name="Ayyampalayam S."/>
            <person name="Mercati F."/>
            <person name="Riccardi P."/>
            <person name="McKain M.R."/>
            <person name="Kakrana A."/>
            <person name="Tang H."/>
            <person name="Ray J."/>
            <person name="Groenendijk J."/>
            <person name="Arikit S."/>
            <person name="Mathioni S.M."/>
            <person name="Nakano M."/>
            <person name="Shan H."/>
            <person name="Telgmann-Rauber A."/>
            <person name="Kanno A."/>
            <person name="Yue Z."/>
            <person name="Chen H."/>
            <person name="Li W."/>
            <person name="Chen Y."/>
            <person name="Xu X."/>
            <person name="Zhang Y."/>
            <person name="Luo S."/>
            <person name="Chen H."/>
            <person name="Gao J."/>
            <person name="Mao Z."/>
            <person name="Pires J.C."/>
            <person name="Luo M."/>
            <person name="Kudrna D."/>
            <person name="Wing R.A."/>
            <person name="Meyers B.C."/>
            <person name="Yi K."/>
            <person name="Kong H."/>
            <person name="Lavrijsen P."/>
            <person name="Sunseri F."/>
            <person name="Falavigna A."/>
            <person name="Ye Y."/>
            <person name="Leebens-Mack J.H."/>
            <person name="Chen G."/>
        </authorList>
    </citation>
    <scope>NUCLEOTIDE SEQUENCE [LARGE SCALE GENOMIC DNA]</scope>
    <source>
        <strain evidence="6">cv. DH0086</strain>
    </source>
</reference>
<evidence type="ECO:0000313" key="5">
    <source>
        <dbReference type="EMBL" id="ONK76091.1"/>
    </source>
</evidence>
<dbReference type="GO" id="GO:0006334">
    <property type="term" value="P:nucleosome assembly"/>
    <property type="evidence" value="ECO:0007669"/>
    <property type="project" value="InterPro"/>
</dbReference>
<gene>
    <name evidence="5" type="ORF">A4U43_C03F23780</name>
</gene>
<sequence>MKSHEVLAKTEHDEGALKYLKNIKSRIIDNPKGFKLEFFFDTNPYFKKSVLTKAYHIINDDEIILYCAIGTEIEWFLGKNLTQKISKKNAEGSENAQPITNIEDYGSFFDFFNLPDVPKDDYGIMNYKEDTEALLMS</sequence>
<evidence type="ECO:0000256" key="4">
    <source>
        <dbReference type="RuleBase" id="RU003876"/>
    </source>
</evidence>
<evidence type="ECO:0000256" key="1">
    <source>
        <dbReference type="ARBA" id="ARBA00009947"/>
    </source>
</evidence>
<dbReference type="Proteomes" id="UP000243459">
    <property type="component" value="Chromosome 3"/>
</dbReference>
<dbReference type="Gene3D" id="3.30.1120.90">
    <property type="entry name" value="Nucleosome assembly protein"/>
    <property type="match status" value="1"/>
</dbReference>
<protein>
    <submittedName>
        <fullName evidence="5">Uncharacterized protein</fullName>
    </submittedName>
</protein>
<dbReference type="SUPFAM" id="SSF143113">
    <property type="entry name" value="NAP-like"/>
    <property type="match status" value="1"/>
</dbReference>
<dbReference type="GO" id="GO:0042393">
    <property type="term" value="F:histone binding"/>
    <property type="evidence" value="ECO:0007669"/>
    <property type="project" value="UniProtKB-ARBA"/>
</dbReference>
<evidence type="ECO:0000256" key="3">
    <source>
        <dbReference type="ARBA" id="ARBA00023186"/>
    </source>
</evidence>
<proteinExistence type="inferred from homology"/>
<dbReference type="OMA" id="HDEYLVI"/>
<dbReference type="AlphaFoldDB" id="A0A5P1FHH3"/>
<dbReference type="GO" id="GO:0005634">
    <property type="term" value="C:nucleus"/>
    <property type="evidence" value="ECO:0007669"/>
    <property type="project" value="InterPro"/>
</dbReference>
<dbReference type="EMBL" id="CM007383">
    <property type="protein sequence ID" value="ONK76091.1"/>
    <property type="molecule type" value="Genomic_DNA"/>
</dbReference>
<evidence type="ECO:0000313" key="6">
    <source>
        <dbReference type="Proteomes" id="UP000243459"/>
    </source>
</evidence>
<keyword evidence="6" id="KW-1185">Reference proteome</keyword>
<accession>A0A5P1FHH3</accession>
<keyword evidence="2" id="KW-0175">Coiled coil</keyword>
<organism evidence="5 6">
    <name type="scientific">Asparagus officinalis</name>
    <name type="common">Garden asparagus</name>
    <dbReference type="NCBI Taxonomy" id="4686"/>
    <lineage>
        <taxon>Eukaryota</taxon>
        <taxon>Viridiplantae</taxon>
        <taxon>Streptophyta</taxon>
        <taxon>Embryophyta</taxon>
        <taxon>Tracheophyta</taxon>
        <taxon>Spermatophyta</taxon>
        <taxon>Magnoliopsida</taxon>
        <taxon>Liliopsida</taxon>
        <taxon>Asparagales</taxon>
        <taxon>Asparagaceae</taxon>
        <taxon>Asparagoideae</taxon>
        <taxon>Asparagus</taxon>
    </lineage>
</organism>
<keyword evidence="3" id="KW-0143">Chaperone</keyword>
<dbReference type="InterPro" id="IPR037231">
    <property type="entry name" value="NAP-like_sf"/>
</dbReference>
<comment type="similarity">
    <text evidence="1 4">Belongs to the nucleosome assembly protein (NAP) family.</text>
</comment>
<dbReference type="Pfam" id="PF00956">
    <property type="entry name" value="NAP"/>
    <property type="match status" value="1"/>
</dbReference>
<dbReference type="Gramene" id="ONK76091">
    <property type="protein sequence ID" value="ONK76091"/>
    <property type="gene ID" value="A4U43_C03F23780"/>
</dbReference>
<name>A0A5P1FHH3_ASPOF</name>
<evidence type="ECO:0000256" key="2">
    <source>
        <dbReference type="ARBA" id="ARBA00023054"/>
    </source>
</evidence>
<dbReference type="InterPro" id="IPR002164">
    <property type="entry name" value="NAP_family"/>
</dbReference>
<dbReference type="PANTHER" id="PTHR11875">
    <property type="entry name" value="TESTIS-SPECIFIC Y-ENCODED PROTEIN"/>
    <property type="match status" value="1"/>
</dbReference>
<dbReference type="GO" id="GO:0000724">
    <property type="term" value="P:double-strand break repair via homologous recombination"/>
    <property type="evidence" value="ECO:0007669"/>
    <property type="project" value="UniProtKB-ARBA"/>
</dbReference>